<protein>
    <submittedName>
        <fullName evidence="2">Uncharacterized protein</fullName>
    </submittedName>
</protein>
<organism evidence="1 2">
    <name type="scientific">Panagrolaimus sp. PS1159</name>
    <dbReference type="NCBI Taxonomy" id="55785"/>
    <lineage>
        <taxon>Eukaryota</taxon>
        <taxon>Metazoa</taxon>
        <taxon>Ecdysozoa</taxon>
        <taxon>Nematoda</taxon>
        <taxon>Chromadorea</taxon>
        <taxon>Rhabditida</taxon>
        <taxon>Tylenchina</taxon>
        <taxon>Panagrolaimomorpha</taxon>
        <taxon>Panagrolaimoidea</taxon>
        <taxon>Panagrolaimidae</taxon>
        <taxon>Panagrolaimus</taxon>
    </lineage>
</organism>
<reference evidence="2" key="1">
    <citation type="submission" date="2022-11" db="UniProtKB">
        <authorList>
            <consortium name="WormBaseParasite"/>
        </authorList>
    </citation>
    <scope>IDENTIFICATION</scope>
</reference>
<proteinExistence type="predicted"/>
<accession>A0AC35G923</accession>
<dbReference type="Proteomes" id="UP000887580">
    <property type="component" value="Unplaced"/>
</dbReference>
<evidence type="ECO:0000313" key="2">
    <source>
        <dbReference type="WBParaSite" id="PS1159_v2.g2902.t1"/>
    </source>
</evidence>
<name>A0AC35G923_9BILA</name>
<sequence length="207" mass="22880">MECINVKKMSEHFFVKFSFWERTKQTLYNQEQEQHLKFFDINIYGFFVFWTIANFELFLLVFMLFTTFISCCKKKNREQKNFGKPSTDPPTETDDLNTGLPAAAVQNVNGNIPPPPAAGVNGKVKSPATTTNTAANANAGTTTIGATTTECGGTTTEAGTKSKADITKASKEKTKSHQMKTAKATPKNVWELAYPPTTETIDGETKE</sequence>
<dbReference type="WBParaSite" id="PS1159_v2.g2902.t1">
    <property type="protein sequence ID" value="PS1159_v2.g2902.t1"/>
    <property type="gene ID" value="PS1159_v2.g2902"/>
</dbReference>
<evidence type="ECO:0000313" key="1">
    <source>
        <dbReference type="Proteomes" id="UP000887580"/>
    </source>
</evidence>